<evidence type="ECO:0000256" key="6">
    <source>
        <dbReference type="ARBA" id="ARBA00022527"/>
    </source>
</evidence>
<evidence type="ECO:0000256" key="13">
    <source>
        <dbReference type="ARBA" id="ARBA00047899"/>
    </source>
</evidence>
<evidence type="ECO:0000256" key="14">
    <source>
        <dbReference type="ARBA" id="ARBA00048679"/>
    </source>
</evidence>
<evidence type="ECO:0000259" key="16">
    <source>
        <dbReference type="PROSITE" id="PS50011"/>
    </source>
</evidence>
<feature type="region of interest" description="Disordered" evidence="15">
    <location>
        <begin position="1"/>
        <end position="20"/>
    </location>
</feature>
<feature type="compositionally biased region" description="Low complexity" evidence="15">
    <location>
        <begin position="1152"/>
        <end position="1166"/>
    </location>
</feature>
<dbReference type="STRING" id="29170.A0A368GIE3"/>
<dbReference type="GO" id="GO:0000287">
    <property type="term" value="F:magnesium ion binding"/>
    <property type="evidence" value="ECO:0007669"/>
    <property type="project" value="InterPro"/>
</dbReference>
<dbReference type="SMART" id="SM00228">
    <property type="entry name" value="PDZ"/>
    <property type="match status" value="1"/>
</dbReference>
<feature type="domain" description="AGC-kinase C-terminal" evidence="18">
    <location>
        <begin position="757"/>
        <end position="829"/>
    </location>
</feature>
<protein>
    <recommendedName>
        <fullName evidence="4">non-specific serine/threonine protein kinase</fullName>
        <ecNumber evidence="4">2.7.11.1</ecNumber>
    </recommendedName>
</protein>
<feature type="compositionally biased region" description="Polar residues" evidence="15">
    <location>
        <begin position="1020"/>
        <end position="1033"/>
    </location>
</feature>
<comment type="caution">
    <text evidence="19">The sequence shown here is derived from an EMBL/GenBank/DDBJ whole genome shotgun (WGS) entry which is preliminary data.</text>
</comment>
<sequence length="1532" mass="166811">MFTGRRSTTTTFGSSSSSAVESPWRRFPTMLARLTDAGRRSRQKDSVHGTVGRSVSCFAMGSSISPSLSPCCLSPVTQLKKDVQTLSQTTRSSAARRSLNASTSPVLAPRCRSPIRGAAGTSGAVTARTTAPVGVPMRSYSSRTGSSLMAPQHDNRRWSLASLPSTSGYGTPGSNSAFSSQYSSSEHLSEMLECMRVGAARFDSNDSCPSAEDALNTSFRPRSRSLTSPIKLTSEFSLDVVNRNSVYKERFPKAKAQMEEKLASFVAEHAPLSGGSSATDDTAADGGANRRSMVLETETCVDRTLLRLIGDGATRFLHHQIVEVASDCLARSRDETISCSYFCEMSQRLDETLNEAQQKTSPESFAYLSKLVKQLLMIVSRPARLLECLEFDPDEFYHLLEEAEGVVREQLGSGTARVPDLPQYIIGKLGLDRDPLMDVDPRAESPPNPAPSAASTRDDESVPGSSKRADHHQRAPCEDDFETIRLVSNGAYGAVYLVRHRETRQRFALKKMNKQTLVLRNQVDQVFAERDILTMADNPFVVSFYGSFETRHHLCMLMEYVEGGDCAALLKSAGTLPIDLARLYVAETVLAIEYLHSYGIVHRDLKPDNLLITAMGHIKLTDFGLSKIGLMNRTTLVAEGFENTVDTQQFKDKQLCGTPEYIAPEVILRQGYGKPVDWWALGVILYEFLVGCVPFFGDSPEDLFSKVISEEVEYPDGDEALPPEAEDLIRRLLEKNPVERLGALVGATQLMVHPFFASLDFNTLLRQKAEFVPQLENEEDTSYFDTRSDRYNHDAESCGEEETSGVASAVAPMFHSFSTASPRHSIVTMESIQASSQASTTQHVERSRKPSSTTQSSEDQSVTDLIDEKECPIPSVREGEEVEYPDGDEALPPEAEDLIRRLLEKNPVERLGALVGATQLMVHPFFASLDFNTLLRQKAEFVPQLENDEDTSYFDTRSDRYNHDAESCGEEETSGVASAVAPMFHSFSTASPRHSIVTMESIQASSQASATQHVERSRKPSSTTQSSEDQSVTDLIDEKECPIPSAMLLRRRFSAQRQANVSTSSSGTTGTGCQNTACSSTDSSMDASHVSTVVVGMDSRRSPLPRFAISCDPEEQHHAAAEARVGKELSPVDEAVRFRSHSPSPLQLVIPSGSSTSAQQGSSSSNDTCYVVSSIVVVVKCSNPFCDDMLQVSGGQLSPGAASASSVSSYDGAPSHPHLSEQLSPAQSVSKPPITIRKGPFGFGFTLKSVRVYLGEHSDYYTIEHIVTAVVEGSPAYEAGLRSEDLITAVNGQPVHNLTHPQLMHRLLSYGNELTLKVTPLSATSIKEGAPRKTLGKLAKKKPKRPQRRVPLEKKPRKPSSLLRRLSGKRSTNDIVPGSSSQKQTFMPRSVSSQDGAILGGPLTTSCPPCASPSTMGTTVTVGSKTTCHKRLSDVGLREENRSPLVSSRPSSLRGLKQPVPTMSVAPGPPGPVGLNIVKMPTSPIPVSPLARTEHMEPPAPIVTRSPSPSSSNKLMASGRSLLRMLHRDEKQ</sequence>
<comment type="similarity">
    <text evidence="3">Belongs to the protein kinase superfamily. AGC Ser/Thr protein kinase family.</text>
</comment>
<dbReference type="CDD" id="cd06705">
    <property type="entry name" value="PDZ_MAST"/>
    <property type="match status" value="1"/>
</dbReference>
<evidence type="ECO:0000313" key="20">
    <source>
        <dbReference type="Proteomes" id="UP000252519"/>
    </source>
</evidence>
<dbReference type="InterPro" id="IPR008271">
    <property type="entry name" value="Ser/Thr_kinase_AS"/>
</dbReference>
<dbReference type="Gene3D" id="2.30.42.10">
    <property type="match status" value="1"/>
</dbReference>
<keyword evidence="5" id="KW-0963">Cytoplasm</keyword>
<dbReference type="Gene3D" id="1.20.1480.20">
    <property type="entry name" value="MAST3 pre-PK domain-like"/>
    <property type="match status" value="1"/>
</dbReference>
<proteinExistence type="inferred from homology"/>
<dbReference type="InterPro" id="IPR011009">
    <property type="entry name" value="Kinase-like_dom_sf"/>
</dbReference>
<feature type="region of interest" description="Disordered" evidence="15">
    <location>
        <begin position="1439"/>
        <end position="1468"/>
    </location>
</feature>
<feature type="region of interest" description="Disordered" evidence="15">
    <location>
        <begin position="1000"/>
        <end position="1039"/>
    </location>
</feature>
<evidence type="ECO:0000256" key="9">
    <source>
        <dbReference type="ARBA" id="ARBA00022741"/>
    </source>
</evidence>
<keyword evidence="9" id="KW-0547">Nucleotide-binding</keyword>
<comment type="catalytic activity">
    <reaction evidence="14">
        <text>L-seryl-[protein] + ATP = O-phospho-L-seryl-[protein] + ADP + H(+)</text>
        <dbReference type="Rhea" id="RHEA:17989"/>
        <dbReference type="Rhea" id="RHEA-COMP:9863"/>
        <dbReference type="Rhea" id="RHEA-COMP:11604"/>
        <dbReference type="ChEBI" id="CHEBI:15378"/>
        <dbReference type="ChEBI" id="CHEBI:29999"/>
        <dbReference type="ChEBI" id="CHEBI:30616"/>
        <dbReference type="ChEBI" id="CHEBI:83421"/>
        <dbReference type="ChEBI" id="CHEBI:456216"/>
        <dbReference type="EC" id="2.7.11.1"/>
    </reaction>
</comment>
<keyword evidence="8" id="KW-0808">Transferase</keyword>
<dbReference type="EC" id="2.7.11.1" evidence="4"/>
<evidence type="ECO:0000256" key="10">
    <source>
        <dbReference type="ARBA" id="ARBA00022777"/>
    </source>
</evidence>
<dbReference type="InterPro" id="IPR050236">
    <property type="entry name" value="Ser_Thr_kinase_AGC"/>
</dbReference>
<dbReference type="PROSITE" id="PS50106">
    <property type="entry name" value="PDZ"/>
    <property type="match status" value="1"/>
</dbReference>
<dbReference type="Proteomes" id="UP000252519">
    <property type="component" value="Unassembled WGS sequence"/>
</dbReference>
<dbReference type="Pfam" id="PF08926">
    <property type="entry name" value="DUF1908"/>
    <property type="match status" value="1"/>
</dbReference>
<feature type="compositionally biased region" description="Low complexity" evidence="15">
    <location>
        <begin position="1"/>
        <end position="18"/>
    </location>
</feature>
<feature type="compositionally biased region" description="Low complexity" evidence="15">
    <location>
        <begin position="1062"/>
        <end position="1072"/>
    </location>
</feature>
<feature type="region of interest" description="Disordered" evidence="15">
    <location>
        <begin position="1059"/>
        <end position="1084"/>
    </location>
</feature>
<accession>A0A368GIE3</accession>
<feature type="compositionally biased region" description="Low complexity" evidence="15">
    <location>
        <begin position="1003"/>
        <end position="1012"/>
    </location>
</feature>
<organism evidence="19 20">
    <name type="scientific">Ancylostoma caninum</name>
    <name type="common">Dog hookworm</name>
    <dbReference type="NCBI Taxonomy" id="29170"/>
    <lineage>
        <taxon>Eukaryota</taxon>
        <taxon>Metazoa</taxon>
        <taxon>Ecdysozoa</taxon>
        <taxon>Nematoda</taxon>
        <taxon>Chromadorea</taxon>
        <taxon>Rhabditida</taxon>
        <taxon>Rhabditina</taxon>
        <taxon>Rhabditomorpha</taxon>
        <taxon>Strongyloidea</taxon>
        <taxon>Ancylostomatidae</taxon>
        <taxon>Ancylostomatinae</taxon>
        <taxon>Ancylostoma</taxon>
    </lineage>
</organism>
<evidence type="ECO:0000256" key="11">
    <source>
        <dbReference type="ARBA" id="ARBA00022840"/>
    </source>
</evidence>
<dbReference type="GO" id="GO:0004674">
    <property type="term" value="F:protein serine/threonine kinase activity"/>
    <property type="evidence" value="ECO:0007669"/>
    <property type="project" value="UniProtKB-KW"/>
</dbReference>
<dbReference type="EMBL" id="JOJR01000156">
    <property type="protein sequence ID" value="RCN43458.1"/>
    <property type="molecule type" value="Genomic_DNA"/>
</dbReference>
<dbReference type="PANTHER" id="PTHR24356">
    <property type="entry name" value="SERINE/THREONINE-PROTEIN KINASE"/>
    <property type="match status" value="1"/>
</dbReference>
<feature type="compositionally biased region" description="Polar residues" evidence="15">
    <location>
        <begin position="850"/>
        <end position="863"/>
    </location>
</feature>
<dbReference type="SUPFAM" id="SSF140482">
    <property type="entry name" value="MAST3 pre-PK domain-like"/>
    <property type="match status" value="1"/>
</dbReference>
<keyword evidence="11" id="KW-0067">ATP-binding</keyword>
<feature type="region of interest" description="Disordered" evidence="15">
    <location>
        <begin position="777"/>
        <end position="806"/>
    </location>
</feature>
<dbReference type="CDD" id="cd05609">
    <property type="entry name" value="STKc_MAST"/>
    <property type="match status" value="1"/>
</dbReference>
<feature type="compositionally biased region" description="Basic residues" evidence="15">
    <location>
        <begin position="1334"/>
        <end position="1348"/>
    </location>
</feature>
<evidence type="ECO:0000256" key="3">
    <source>
        <dbReference type="ARBA" id="ARBA00009903"/>
    </source>
</evidence>
<evidence type="ECO:0000259" key="17">
    <source>
        <dbReference type="PROSITE" id="PS50106"/>
    </source>
</evidence>
<keyword evidence="12" id="KW-0460">Magnesium</keyword>
<dbReference type="SUPFAM" id="SSF50156">
    <property type="entry name" value="PDZ domain-like"/>
    <property type="match status" value="1"/>
</dbReference>
<feature type="compositionally biased region" description="Polar residues" evidence="15">
    <location>
        <begin position="1378"/>
        <end position="1395"/>
    </location>
</feature>
<feature type="compositionally biased region" description="Low complexity" evidence="15">
    <location>
        <begin position="88"/>
        <end position="104"/>
    </location>
</feature>
<dbReference type="InterPro" id="IPR023142">
    <property type="entry name" value="MAST_pre-PK_dom_sf"/>
</dbReference>
<comment type="cofactor">
    <cofactor evidence="1">
        <name>Mg(2+)</name>
        <dbReference type="ChEBI" id="CHEBI:18420"/>
    </cofactor>
</comment>
<dbReference type="SUPFAM" id="SSF56112">
    <property type="entry name" value="Protein kinase-like (PK-like)"/>
    <property type="match status" value="2"/>
</dbReference>
<dbReference type="GO" id="GO:0005524">
    <property type="term" value="F:ATP binding"/>
    <property type="evidence" value="ECO:0007669"/>
    <property type="project" value="UniProtKB-KW"/>
</dbReference>
<dbReference type="GO" id="GO:0035556">
    <property type="term" value="P:intracellular signal transduction"/>
    <property type="evidence" value="ECO:0007669"/>
    <property type="project" value="TreeGrafter"/>
</dbReference>
<comment type="subcellular location">
    <subcellularLocation>
        <location evidence="2">Cytoplasm</location>
    </subcellularLocation>
</comment>
<feature type="compositionally biased region" description="Polar residues" evidence="15">
    <location>
        <begin position="1073"/>
        <end position="1084"/>
    </location>
</feature>
<evidence type="ECO:0000256" key="5">
    <source>
        <dbReference type="ARBA" id="ARBA00022490"/>
    </source>
</evidence>
<feature type="region of interest" description="Disordered" evidence="15">
    <location>
        <begin position="831"/>
        <end position="891"/>
    </location>
</feature>
<dbReference type="InterPro" id="IPR041489">
    <property type="entry name" value="PDZ_6"/>
</dbReference>
<evidence type="ECO:0000256" key="12">
    <source>
        <dbReference type="ARBA" id="ARBA00022842"/>
    </source>
</evidence>
<feature type="domain" description="PDZ" evidence="17">
    <location>
        <begin position="1233"/>
        <end position="1322"/>
    </location>
</feature>
<feature type="compositionally biased region" description="Low complexity" evidence="15">
    <location>
        <begin position="1201"/>
        <end position="1215"/>
    </location>
</feature>
<dbReference type="SMART" id="SM00220">
    <property type="entry name" value="S_TKc"/>
    <property type="match status" value="1"/>
</dbReference>
<dbReference type="InterPro" id="IPR037711">
    <property type="entry name" value="MAST"/>
</dbReference>
<feature type="compositionally biased region" description="Polar residues" evidence="15">
    <location>
        <begin position="1221"/>
        <end position="1230"/>
    </location>
</feature>
<dbReference type="PROSITE" id="PS00108">
    <property type="entry name" value="PROTEIN_KINASE_ST"/>
    <property type="match status" value="1"/>
</dbReference>
<feature type="region of interest" description="Disordered" evidence="15">
    <location>
        <begin position="952"/>
        <end position="976"/>
    </location>
</feature>
<dbReference type="InterPro" id="IPR000961">
    <property type="entry name" value="AGC-kinase_C"/>
</dbReference>
<dbReference type="InterPro" id="IPR001478">
    <property type="entry name" value="PDZ"/>
</dbReference>
<dbReference type="Pfam" id="PF17820">
    <property type="entry name" value="PDZ_6"/>
    <property type="match status" value="1"/>
</dbReference>
<feature type="region of interest" description="Disordered" evidence="15">
    <location>
        <begin position="1325"/>
        <end position="1400"/>
    </location>
</feature>
<gene>
    <name evidence="19" type="ORF">ANCCAN_10520</name>
</gene>
<dbReference type="Gene3D" id="3.30.200.20">
    <property type="entry name" value="Phosphorylase Kinase, domain 1"/>
    <property type="match status" value="1"/>
</dbReference>
<evidence type="ECO:0000259" key="18">
    <source>
        <dbReference type="PROSITE" id="PS51285"/>
    </source>
</evidence>
<dbReference type="Pfam" id="PF00069">
    <property type="entry name" value="Pkinase"/>
    <property type="match status" value="1"/>
</dbReference>
<feature type="compositionally biased region" description="Basic and acidic residues" evidence="15">
    <location>
        <begin position="786"/>
        <end position="796"/>
    </location>
</feature>
<keyword evidence="6" id="KW-0723">Serine/threonine-protein kinase</keyword>
<evidence type="ECO:0000256" key="4">
    <source>
        <dbReference type="ARBA" id="ARBA00012513"/>
    </source>
</evidence>
<dbReference type="InterPro" id="IPR015022">
    <property type="entry name" value="MAST_pre-PK_dom"/>
</dbReference>
<dbReference type="InterPro" id="IPR036034">
    <property type="entry name" value="PDZ_sf"/>
</dbReference>
<dbReference type="GO" id="GO:0005737">
    <property type="term" value="C:cytoplasm"/>
    <property type="evidence" value="ECO:0007669"/>
    <property type="project" value="UniProtKB-SubCell"/>
</dbReference>
<feature type="domain" description="AGC-kinase C-terminal" evidence="18">
    <location>
        <begin position="927"/>
        <end position="999"/>
    </location>
</feature>
<feature type="region of interest" description="Disordered" evidence="15">
    <location>
        <begin position="1490"/>
        <end position="1532"/>
    </location>
</feature>
<evidence type="ECO:0000256" key="8">
    <source>
        <dbReference type="ARBA" id="ARBA00022679"/>
    </source>
</evidence>
<feature type="region of interest" description="Disordered" evidence="15">
    <location>
        <begin position="436"/>
        <end position="475"/>
    </location>
</feature>
<evidence type="ECO:0000256" key="2">
    <source>
        <dbReference type="ARBA" id="ARBA00004496"/>
    </source>
</evidence>
<feature type="region of interest" description="Disordered" evidence="15">
    <location>
        <begin position="88"/>
        <end position="124"/>
    </location>
</feature>
<feature type="compositionally biased region" description="Polar residues" evidence="15">
    <location>
        <begin position="1505"/>
        <end position="1515"/>
    </location>
</feature>
<feature type="domain" description="Protein kinase" evidence="16">
    <location>
        <begin position="481"/>
        <end position="756"/>
    </location>
</feature>
<feature type="compositionally biased region" description="Acidic residues" evidence="15">
    <location>
        <begin position="880"/>
        <end position="891"/>
    </location>
</feature>
<dbReference type="FunFam" id="3.30.200.20:FF:000457">
    <property type="entry name" value="Microtubule-associated serine/threonine-protein kinase"/>
    <property type="match status" value="1"/>
</dbReference>
<dbReference type="FunFam" id="1.20.1480.20:FF:000001">
    <property type="entry name" value="microtubule-associated serine/threonine-protein kinase 4 isoform X1"/>
    <property type="match status" value="1"/>
</dbReference>
<evidence type="ECO:0000313" key="19">
    <source>
        <dbReference type="EMBL" id="RCN43458.1"/>
    </source>
</evidence>
<dbReference type="PROSITE" id="PS51285">
    <property type="entry name" value="AGC_KINASE_CTER"/>
    <property type="match status" value="2"/>
</dbReference>
<feature type="compositionally biased region" description="Low complexity" evidence="15">
    <location>
        <begin position="1443"/>
        <end position="1454"/>
    </location>
</feature>
<keyword evidence="10 19" id="KW-0418">Kinase</keyword>
<feature type="region of interest" description="Disordered" evidence="15">
    <location>
        <begin position="1201"/>
        <end position="1231"/>
    </location>
</feature>
<evidence type="ECO:0000256" key="7">
    <source>
        <dbReference type="ARBA" id="ARBA00022553"/>
    </source>
</evidence>
<dbReference type="PROSITE" id="PS50011">
    <property type="entry name" value="PROTEIN_KINASE_DOM"/>
    <property type="match status" value="1"/>
</dbReference>
<comment type="catalytic activity">
    <reaction evidence="13">
        <text>L-threonyl-[protein] + ATP = O-phospho-L-threonyl-[protein] + ADP + H(+)</text>
        <dbReference type="Rhea" id="RHEA:46608"/>
        <dbReference type="Rhea" id="RHEA-COMP:11060"/>
        <dbReference type="Rhea" id="RHEA-COMP:11605"/>
        <dbReference type="ChEBI" id="CHEBI:15378"/>
        <dbReference type="ChEBI" id="CHEBI:30013"/>
        <dbReference type="ChEBI" id="CHEBI:30616"/>
        <dbReference type="ChEBI" id="CHEBI:61977"/>
        <dbReference type="ChEBI" id="CHEBI:456216"/>
        <dbReference type="EC" id="2.7.11.1"/>
    </reaction>
</comment>
<dbReference type="FunFam" id="1.10.510.10:FF:000012">
    <property type="entry name" value="microtubule-associated serine/threonine-protein kinase 2 isoform X1"/>
    <property type="match status" value="1"/>
</dbReference>
<reference evidence="19 20" key="1">
    <citation type="submission" date="2014-10" db="EMBL/GenBank/DDBJ databases">
        <title>Draft genome of the hookworm Ancylostoma caninum.</title>
        <authorList>
            <person name="Mitreva M."/>
        </authorList>
    </citation>
    <scope>NUCLEOTIDE SEQUENCE [LARGE SCALE GENOMIC DNA]</scope>
    <source>
        <strain evidence="19 20">Baltimore</strain>
    </source>
</reference>
<dbReference type="OrthoDB" id="10070999at2759"/>
<keyword evidence="20" id="KW-1185">Reference proteome</keyword>
<evidence type="ECO:0000256" key="1">
    <source>
        <dbReference type="ARBA" id="ARBA00001946"/>
    </source>
</evidence>
<feature type="region of interest" description="Disordered" evidence="15">
    <location>
        <begin position="1143"/>
        <end position="1166"/>
    </location>
</feature>
<feature type="compositionally biased region" description="Low complexity" evidence="15">
    <location>
        <begin position="833"/>
        <end position="842"/>
    </location>
</feature>
<dbReference type="InterPro" id="IPR000719">
    <property type="entry name" value="Prot_kinase_dom"/>
</dbReference>
<keyword evidence="7" id="KW-0597">Phosphoprotein</keyword>
<feature type="compositionally biased region" description="Basic and acidic residues" evidence="15">
    <location>
        <begin position="956"/>
        <end position="966"/>
    </location>
</feature>
<name>A0A368GIE3_ANCCA</name>
<evidence type="ECO:0000256" key="15">
    <source>
        <dbReference type="SAM" id="MobiDB-lite"/>
    </source>
</evidence>
<dbReference type="PANTHER" id="PTHR24356:SF414">
    <property type="entry name" value="NON-SPECIFIC SERINE_THREONINE PROTEIN KINASE"/>
    <property type="match status" value="1"/>
</dbReference>
<dbReference type="Gene3D" id="1.10.510.10">
    <property type="entry name" value="Transferase(Phosphotransferase) domain 1"/>
    <property type="match status" value="2"/>
</dbReference>